<name>A0ABW1J3F7_9PSEU</name>
<dbReference type="PANTHER" id="PTHR31126:SF1">
    <property type="entry name" value="TYROSINE SPECIFIC PROTEIN PHOSPHATASES DOMAIN-CONTAINING PROTEIN"/>
    <property type="match status" value="1"/>
</dbReference>
<dbReference type="InterPro" id="IPR000387">
    <property type="entry name" value="Tyr_Pase_dom"/>
</dbReference>
<evidence type="ECO:0000259" key="2">
    <source>
        <dbReference type="PROSITE" id="PS50056"/>
    </source>
</evidence>
<protein>
    <submittedName>
        <fullName evidence="3">Tyrosine-protein phosphatase</fullName>
    </submittedName>
</protein>
<dbReference type="PANTHER" id="PTHR31126">
    <property type="entry name" value="TYROSINE-PROTEIN PHOSPHATASE"/>
    <property type="match status" value="1"/>
</dbReference>
<comment type="caution">
    <text evidence="3">The sequence shown here is derived from an EMBL/GenBank/DDBJ whole genome shotgun (WGS) entry which is preliminary data.</text>
</comment>
<dbReference type="Pfam" id="PF13350">
    <property type="entry name" value="Y_phosphatase3"/>
    <property type="match status" value="1"/>
</dbReference>
<sequence>MTDGLLRAIDRWLTLEGLDNVRDLGGLPLAGGGVTRTGVLLRSASLHFLTPGDVTQLLEVFGLSLVLDLRTAAEIDRDGPTPVARAGVETIALTFLPDEGRTLPETGDDADPLLRHYLGYLADRPDNVVEAIRMLAAPDTGPALVHCAAGKDRTGVLVALVLDTVGVRREAVIEDYALSAERVEAMFRRWTKASGTEMPADLTPHLPRPEVMENVLATLDRDHGGAAGWLRAHGLDDPSIDRLRLRLT</sequence>
<dbReference type="PROSITE" id="PS50056">
    <property type="entry name" value="TYR_PHOSPHATASE_2"/>
    <property type="match status" value="1"/>
</dbReference>
<accession>A0ABW1J3F7</accession>
<dbReference type="RefSeq" id="WP_379585379.1">
    <property type="nucleotide sequence ID" value="NZ_JBHSQW010000030.1"/>
</dbReference>
<proteinExistence type="inferred from homology"/>
<feature type="domain" description="Tyrosine specific protein phosphatases" evidence="2">
    <location>
        <begin position="126"/>
        <end position="162"/>
    </location>
</feature>
<keyword evidence="4" id="KW-1185">Reference proteome</keyword>
<dbReference type="Gene3D" id="3.90.190.10">
    <property type="entry name" value="Protein tyrosine phosphatase superfamily"/>
    <property type="match status" value="1"/>
</dbReference>
<dbReference type="InterPro" id="IPR026893">
    <property type="entry name" value="Tyr/Ser_Pase_IphP-type"/>
</dbReference>
<dbReference type="EMBL" id="JBHSQW010000030">
    <property type="protein sequence ID" value="MFC5995358.1"/>
    <property type="molecule type" value="Genomic_DNA"/>
</dbReference>
<evidence type="ECO:0000256" key="1">
    <source>
        <dbReference type="ARBA" id="ARBA00009580"/>
    </source>
</evidence>
<reference evidence="4" key="1">
    <citation type="journal article" date="2019" name="Int. J. Syst. Evol. Microbiol.">
        <title>The Global Catalogue of Microorganisms (GCM) 10K type strain sequencing project: providing services to taxonomists for standard genome sequencing and annotation.</title>
        <authorList>
            <consortium name="The Broad Institute Genomics Platform"/>
            <consortium name="The Broad Institute Genome Sequencing Center for Infectious Disease"/>
            <person name="Wu L."/>
            <person name="Ma J."/>
        </authorList>
    </citation>
    <scope>NUCLEOTIDE SEQUENCE [LARGE SCALE GENOMIC DNA]</scope>
    <source>
        <strain evidence="4">CCM 8391</strain>
    </source>
</reference>
<gene>
    <name evidence="3" type="ORF">ACFQE5_14180</name>
</gene>
<evidence type="ECO:0000313" key="3">
    <source>
        <dbReference type="EMBL" id="MFC5995358.1"/>
    </source>
</evidence>
<dbReference type="SUPFAM" id="SSF52799">
    <property type="entry name" value="(Phosphotyrosine protein) phosphatases II"/>
    <property type="match status" value="1"/>
</dbReference>
<evidence type="ECO:0000313" key="4">
    <source>
        <dbReference type="Proteomes" id="UP001596302"/>
    </source>
</evidence>
<dbReference type="InterPro" id="IPR029021">
    <property type="entry name" value="Prot-tyrosine_phosphatase-like"/>
</dbReference>
<comment type="similarity">
    <text evidence="1">Belongs to the protein-tyrosine phosphatase family.</text>
</comment>
<organism evidence="3 4">
    <name type="scientific">Pseudonocardia hispaniensis</name>
    <dbReference type="NCBI Taxonomy" id="904933"/>
    <lineage>
        <taxon>Bacteria</taxon>
        <taxon>Bacillati</taxon>
        <taxon>Actinomycetota</taxon>
        <taxon>Actinomycetes</taxon>
        <taxon>Pseudonocardiales</taxon>
        <taxon>Pseudonocardiaceae</taxon>
        <taxon>Pseudonocardia</taxon>
    </lineage>
</organism>
<dbReference type="PROSITE" id="PS00383">
    <property type="entry name" value="TYR_PHOSPHATASE_1"/>
    <property type="match status" value="1"/>
</dbReference>
<dbReference type="InterPro" id="IPR016130">
    <property type="entry name" value="Tyr_Pase_AS"/>
</dbReference>
<dbReference type="Proteomes" id="UP001596302">
    <property type="component" value="Unassembled WGS sequence"/>
</dbReference>